<dbReference type="AlphaFoldDB" id="A0A5C5FU39"/>
<feature type="region of interest" description="Disordered" evidence="1">
    <location>
        <begin position="375"/>
        <end position="401"/>
    </location>
</feature>
<dbReference type="Pfam" id="PF00249">
    <property type="entry name" value="Myb_DNA-binding"/>
    <property type="match status" value="1"/>
</dbReference>
<feature type="region of interest" description="Disordered" evidence="1">
    <location>
        <begin position="144"/>
        <end position="180"/>
    </location>
</feature>
<comment type="caution">
    <text evidence="4">The sequence shown here is derived from an EMBL/GenBank/DDBJ whole genome shotgun (WGS) entry which is preliminary data.</text>
</comment>
<dbReference type="PROSITE" id="PS51294">
    <property type="entry name" value="HTH_MYB"/>
    <property type="match status" value="1"/>
</dbReference>
<feature type="compositionally biased region" description="Basic and acidic residues" evidence="1">
    <location>
        <begin position="211"/>
        <end position="227"/>
    </location>
</feature>
<dbReference type="InterPro" id="IPR001005">
    <property type="entry name" value="SANT/Myb"/>
</dbReference>
<dbReference type="InterPro" id="IPR009057">
    <property type="entry name" value="Homeodomain-like_sf"/>
</dbReference>
<feature type="compositionally biased region" description="Low complexity" evidence="1">
    <location>
        <begin position="153"/>
        <end position="171"/>
    </location>
</feature>
<evidence type="ECO:0000256" key="1">
    <source>
        <dbReference type="SAM" id="MobiDB-lite"/>
    </source>
</evidence>
<dbReference type="OrthoDB" id="2143914at2759"/>
<accession>A0A5C5FU39</accession>
<reference evidence="4 5" key="1">
    <citation type="submission" date="2019-03" db="EMBL/GenBank/DDBJ databases">
        <title>Rhodosporidium diobovatum UCD-FST 08-225 genome sequencing, assembly, and annotation.</title>
        <authorList>
            <person name="Fakankun I.U."/>
            <person name="Fristensky B."/>
            <person name="Levin D.B."/>
        </authorList>
    </citation>
    <scope>NUCLEOTIDE SEQUENCE [LARGE SCALE GENOMIC DNA]</scope>
    <source>
        <strain evidence="4 5">UCD-FST 08-225</strain>
    </source>
</reference>
<sequence>MSTRPFEPDLIVEQPAPNPKKRARAARARPAATGGAAKRAKKRTAAPRDAQQEPLLVLDDAAHVGHLSGTSLSTSASSQGGGLIGDEVQLDPALFALDSLYAGSTAPLASSSFDNALPTPPAPFYDATAIELDPELTQLVARLSESAPPPDPAAEGASQPSAPSPDAAAAPETRSRTASAHSYISIDGPALVGSVAPCSSAAPSPAPAEPEDPRAHDIPVKSPERPDGKRRRALKWSAEEDAALLRLKEDTPSQHILWQEVAERIGTRHTGVQCRARYLLLKDKEKIRNSTEDNLTQGSTADGKPLALRRRLPFRESDDAVLLSHLVDASFSLKHVDWSVVGQTLDPPRTGDSCYQRARKLKLRHEAELAVAGSGPASAAGSAHASAAGTPAPVSAGELAPLGSAAADDGVATESFEEALARALQGDVSFAAAEVAGVGE</sequence>
<name>A0A5C5FU39_9BASI</name>
<gene>
    <name evidence="4" type="ORF">DMC30DRAFT_303517</name>
</gene>
<feature type="domain" description="Myb-like" evidence="2">
    <location>
        <begin position="228"/>
        <end position="278"/>
    </location>
</feature>
<proteinExistence type="predicted"/>
<organism evidence="4 5">
    <name type="scientific">Rhodotorula diobovata</name>
    <dbReference type="NCBI Taxonomy" id="5288"/>
    <lineage>
        <taxon>Eukaryota</taxon>
        <taxon>Fungi</taxon>
        <taxon>Dikarya</taxon>
        <taxon>Basidiomycota</taxon>
        <taxon>Pucciniomycotina</taxon>
        <taxon>Microbotryomycetes</taxon>
        <taxon>Sporidiobolales</taxon>
        <taxon>Sporidiobolaceae</taxon>
        <taxon>Rhodotorula</taxon>
    </lineage>
</organism>
<evidence type="ECO:0000313" key="5">
    <source>
        <dbReference type="Proteomes" id="UP000311382"/>
    </source>
</evidence>
<protein>
    <recommendedName>
        <fullName evidence="6">Myb-like domain-containing protein</fullName>
    </recommendedName>
</protein>
<feature type="region of interest" description="Disordered" evidence="1">
    <location>
        <begin position="1"/>
        <end position="54"/>
    </location>
</feature>
<dbReference type="Proteomes" id="UP000311382">
    <property type="component" value="Unassembled WGS sequence"/>
</dbReference>
<evidence type="ECO:0008006" key="6">
    <source>
        <dbReference type="Google" id="ProtNLM"/>
    </source>
</evidence>
<evidence type="ECO:0000313" key="4">
    <source>
        <dbReference type="EMBL" id="TNY19494.1"/>
    </source>
</evidence>
<evidence type="ECO:0000259" key="3">
    <source>
        <dbReference type="PROSITE" id="PS51294"/>
    </source>
</evidence>
<dbReference type="Gene3D" id="1.10.10.60">
    <property type="entry name" value="Homeodomain-like"/>
    <property type="match status" value="1"/>
</dbReference>
<evidence type="ECO:0000259" key="2">
    <source>
        <dbReference type="PROSITE" id="PS50090"/>
    </source>
</evidence>
<dbReference type="SUPFAM" id="SSF46689">
    <property type="entry name" value="Homeodomain-like"/>
    <property type="match status" value="1"/>
</dbReference>
<feature type="compositionally biased region" description="Low complexity" evidence="1">
    <location>
        <begin position="28"/>
        <end position="37"/>
    </location>
</feature>
<feature type="domain" description="HTH myb-type" evidence="3">
    <location>
        <begin position="228"/>
        <end position="286"/>
    </location>
</feature>
<feature type="compositionally biased region" description="Low complexity" evidence="1">
    <location>
        <begin position="375"/>
        <end position="393"/>
    </location>
</feature>
<dbReference type="SMART" id="SM00717">
    <property type="entry name" value="SANT"/>
    <property type="match status" value="2"/>
</dbReference>
<dbReference type="PROSITE" id="PS50090">
    <property type="entry name" value="MYB_LIKE"/>
    <property type="match status" value="1"/>
</dbReference>
<feature type="region of interest" description="Disordered" evidence="1">
    <location>
        <begin position="196"/>
        <end position="234"/>
    </location>
</feature>
<keyword evidence="5" id="KW-1185">Reference proteome</keyword>
<dbReference type="CDD" id="cd00167">
    <property type="entry name" value="SANT"/>
    <property type="match status" value="1"/>
</dbReference>
<dbReference type="EMBL" id="SOZI01000094">
    <property type="protein sequence ID" value="TNY19494.1"/>
    <property type="molecule type" value="Genomic_DNA"/>
</dbReference>
<dbReference type="InterPro" id="IPR017930">
    <property type="entry name" value="Myb_dom"/>
</dbReference>